<comment type="similarity">
    <text evidence="1">Belongs to the YciI family.</text>
</comment>
<keyword evidence="3" id="KW-1185">Reference proteome</keyword>
<dbReference type="OrthoDB" id="9807535at2"/>
<evidence type="ECO:0000256" key="1">
    <source>
        <dbReference type="ARBA" id="ARBA00007689"/>
    </source>
</evidence>
<evidence type="ECO:0000313" key="2">
    <source>
        <dbReference type="EMBL" id="QEE21597.1"/>
    </source>
</evidence>
<dbReference type="AlphaFoldDB" id="A0A5B9DQV3"/>
<dbReference type="KEGG" id="yti:FNA67_16015"/>
<reference evidence="2 3" key="1">
    <citation type="journal article" date="2015" name="Int. J. Syst. Evol. Microbiol.">
        <title>Youhaiella tibetensis gen. nov., sp. nov., isolated from subsurface sediment.</title>
        <authorList>
            <person name="Wang Y.X."/>
            <person name="Huang F.Q."/>
            <person name="Nogi Y."/>
            <person name="Pang S.J."/>
            <person name="Wang P.K."/>
            <person name="Lv J."/>
        </authorList>
    </citation>
    <scope>NUCLEOTIDE SEQUENCE [LARGE SCALE GENOMIC DNA]</scope>
    <source>
        <strain evidence="3">fig4</strain>
    </source>
</reference>
<dbReference type="SUPFAM" id="SSF54909">
    <property type="entry name" value="Dimeric alpha+beta barrel"/>
    <property type="match status" value="1"/>
</dbReference>
<proteinExistence type="inferred from homology"/>
<dbReference type="PANTHER" id="PTHR35174:SF3">
    <property type="entry name" value="BLL7171 PROTEIN"/>
    <property type="match status" value="1"/>
</dbReference>
<protein>
    <submittedName>
        <fullName evidence="2">YciI family protein</fullName>
    </submittedName>
</protein>
<evidence type="ECO:0000313" key="3">
    <source>
        <dbReference type="Proteomes" id="UP000321062"/>
    </source>
</evidence>
<name>A0A5B9DQV3_9HYPH</name>
<dbReference type="InterPro" id="IPR005545">
    <property type="entry name" value="YCII"/>
</dbReference>
<dbReference type="InterPro" id="IPR011008">
    <property type="entry name" value="Dimeric_a/b-barrel"/>
</dbReference>
<gene>
    <name evidence="2" type="ORF">FNA67_16015</name>
</gene>
<sequence>MRFMCLIHYDEAALAQATPEEMQQFGAAWGAFNEALAKAGNPGERLQPSRAATTVRGIKGRTEILDGPYADTKEQFAGYFMLDVADLDAAIEFAKSCPGVRYGSIEIRPFWQPPAGQG</sequence>
<organism evidence="2 3">
    <name type="scientific">Paradevosia tibetensis</name>
    <dbReference type="NCBI Taxonomy" id="1447062"/>
    <lineage>
        <taxon>Bacteria</taxon>
        <taxon>Pseudomonadati</taxon>
        <taxon>Pseudomonadota</taxon>
        <taxon>Alphaproteobacteria</taxon>
        <taxon>Hyphomicrobiales</taxon>
        <taxon>Devosiaceae</taxon>
        <taxon>Paradevosia</taxon>
    </lineage>
</organism>
<dbReference type="PANTHER" id="PTHR35174">
    <property type="entry name" value="BLL7171 PROTEIN-RELATED"/>
    <property type="match status" value="1"/>
</dbReference>
<accession>A0A5B9DQV3</accession>
<dbReference type="Proteomes" id="UP000321062">
    <property type="component" value="Chromosome"/>
</dbReference>
<dbReference type="RefSeq" id="WP_049706102.1">
    <property type="nucleotide sequence ID" value="NZ_BMFM01000001.1"/>
</dbReference>
<dbReference type="Gene3D" id="3.30.70.1060">
    <property type="entry name" value="Dimeric alpha+beta barrel"/>
    <property type="match status" value="1"/>
</dbReference>
<dbReference type="Pfam" id="PF03795">
    <property type="entry name" value="YCII"/>
    <property type="match status" value="1"/>
</dbReference>
<dbReference type="EMBL" id="CP041690">
    <property type="protein sequence ID" value="QEE21597.1"/>
    <property type="molecule type" value="Genomic_DNA"/>
</dbReference>